<evidence type="ECO:0000313" key="1">
    <source>
        <dbReference type="EMBL" id="KAF2900684.1"/>
    </source>
</evidence>
<protein>
    <submittedName>
        <fullName evidence="1">Uncharacterized protein</fullName>
    </submittedName>
</protein>
<accession>A0A8K0D7L2</accession>
<proteinExistence type="predicted"/>
<dbReference type="Proteomes" id="UP000801492">
    <property type="component" value="Unassembled WGS sequence"/>
</dbReference>
<evidence type="ECO:0000313" key="2">
    <source>
        <dbReference type="Proteomes" id="UP000801492"/>
    </source>
</evidence>
<dbReference type="EMBL" id="VTPC01002055">
    <property type="protein sequence ID" value="KAF2900684.1"/>
    <property type="molecule type" value="Genomic_DNA"/>
</dbReference>
<keyword evidence="2" id="KW-1185">Reference proteome</keyword>
<comment type="caution">
    <text evidence="1">The sequence shown here is derived from an EMBL/GenBank/DDBJ whole genome shotgun (WGS) entry which is preliminary data.</text>
</comment>
<reference evidence="1" key="1">
    <citation type="submission" date="2019-08" db="EMBL/GenBank/DDBJ databases">
        <title>The genome of the North American firefly Photinus pyralis.</title>
        <authorList>
            <consortium name="Photinus pyralis genome working group"/>
            <person name="Fallon T.R."/>
            <person name="Sander Lower S.E."/>
            <person name="Weng J.-K."/>
        </authorList>
    </citation>
    <scope>NUCLEOTIDE SEQUENCE</scope>
    <source>
        <strain evidence="1">TRF0915ILg1</strain>
        <tissue evidence="1">Whole body</tissue>
    </source>
</reference>
<dbReference type="AlphaFoldDB" id="A0A8K0D7L2"/>
<organism evidence="1 2">
    <name type="scientific">Ignelater luminosus</name>
    <name type="common">Cucubano</name>
    <name type="synonym">Pyrophorus luminosus</name>
    <dbReference type="NCBI Taxonomy" id="2038154"/>
    <lineage>
        <taxon>Eukaryota</taxon>
        <taxon>Metazoa</taxon>
        <taxon>Ecdysozoa</taxon>
        <taxon>Arthropoda</taxon>
        <taxon>Hexapoda</taxon>
        <taxon>Insecta</taxon>
        <taxon>Pterygota</taxon>
        <taxon>Neoptera</taxon>
        <taxon>Endopterygota</taxon>
        <taxon>Coleoptera</taxon>
        <taxon>Polyphaga</taxon>
        <taxon>Elateriformia</taxon>
        <taxon>Elateroidea</taxon>
        <taxon>Elateridae</taxon>
        <taxon>Agrypninae</taxon>
        <taxon>Pyrophorini</taxon>
        <taxon>Ignelater</taxon>
    </lineage>
</organism>
<sequence length="115" mass="13644">MMLLRQKKTRNKRTGRVEMRNGHLMLYCGVKTEQRVQAGVVIIVHKGYTSESKIIDENEKREPKERFWEKLQQQSEVAWYTLNDNGKRTVDFCNLNSLVHKYTITSKNEKSEHQC</sequence>
<name>A0A8K0D7L2_IGNLU</name>
<gene>
    <name evidence="1" type="ORF">ILUMI_05503</name>
</gene>